<keyword evidence="7" id="KW-1185">Reference proteome</keyword>
<dbReference type="InterPro" id="IPR041469">
    <property type="entry name" value="Subtilisin-like_FN3"/>
</dbReference>
<evidence type="ECO:0000256" key="1">
    <source>
        <dbReference type="ARBA" id="ARBA00011073"/>
    </source>
</evidence>
<dbReference type="EMBL" id="JBBNAE010000001">
    <property type="protein sequence ID" value="KAK9156405.1"/>
    <property type="molecule type" value="Genomic_DNA"/>
</dbReference>
<dbReference type="SUPFAM" id="SSF52743">
    <property type="entry name" value="Subtilisin-like"/>
    <property type="match status" value="1"/>
</dbReference>
<keyword evidence="2" id="KW-0732">Signal</keyword>
<dbReference type="InterPro" id="IPR000209">
    <property type="entry name" value="Peptidase_S8/S53_dom"/>
</dbReference>
<comment type="caution">
    <text evidence="6">The sequence shown here is derived from an EMBL/GenBank/DDBJ whole genome shotgun (WGS) entry which is preliminary data.</text>
</comment>
<evidence type="ECO:0000259" key="5">
    <source>
        <dbReference type="Pfam" id="PF17766"/>
    </source>
</evidence>
<dbReference type="Gene3D" id="3.40.50.200">
    <property type="entry name" value="Peptidase S8/S53 domain"/>
    <property type="match status" value="1"/>
</dbReference>
<gene>
    <name evidence="6" type="ORF">Sjap_003885</name>
</gene>
<reference evidence="6 7" key="1">
    <citation type="submission" date="2024-01" db="EMBL/GenBank/DDBJ databases">
        <title>Genome assemblies of Stephania.</title>
        <authorList>
            <person name="Yang L."/>
        </authorList>
    </citation>
    <scope>NUCLEOTIDE SEQUENCE [LARGE SCALE GENOMIC DNA]</scope>
    <source>
        <strain evidence="6">QJT</strain>
        <tissue evidence="6">Leaf</tissue>
    </source>
</reference>
<evidence type="ECO:0000259" key="4">
    <source>
        <dbReference type="Pfam" id="PF00082"/>
    </source>
</evidence>
<comment type="caution">
    <text evidence="3">Lacks conserved residue(s) required for the propagation of feature annotation.</text>
</comment>
<dbReference type="Pfam" id="PF17766">
    <property type="entry name" value="fn3_6"/>
    <property type="match status" value="1"/>
</dbReference>
<dbReference type="Proteomes" id="UP001417504">
    <property type="component" value="Unassembled WGS sequence"/>
</dbReference>
<dbReference type="PROSITE" id="PS51892">
    <property type="entry name" value="SUBTILASE"/>
    <property type="match status" value="1"/>
</dbReference>
<name>A0AAP0KSA0_9MAGN</name>
<dbReference type="AlphaFoldDB" id="A0AAP0KSA0"/>
<dbReference type="InterPro" id="IPR036852">
    <property type="entry name" value="Peptidase_S8/S53_dom_sf"/>
</dbReference>
<accession>A0AAP0KSA0</accession>
<dbReference type="Gene3D" id="2.60.40.2310">
    <property type="match status" value="1"/>
</dbReference>
<sequence length="212" mass="23242">MSCPHIFGIASLLKSLHPDWSPAAIKSAIMTSASSRDNSGKPITNGTVKATPFDYGAGHVRPNRAMDPGLVYDLNTTDYLHFLCAIGYDDKTQIAKFSDKPYECPESFDLVDFNYPSITVPNLNGSVTITRRVKNVGGPNVTYNAVVKSPPQITVSVEPKTLKFEKTLKEKEFKVTLKAKRAGAATDYVFGSLFWTDGKKHHVRSTIVVKSA</sequence>
<evidence type="ECO:0000313" key="6">
    <source>
        <dbReference type="EMBL" id="KAK9156405.1"/>
    </source>
</evidence>
<evidence type="ECO:0000313" key="7">
    <source>
        <dbReference type="Proteomes" id="UP001417504"/>
    </source>
</evidence>
<feature type="domain" description="Subtilisin-like protease fibronectin type-III" evidence="5">
    <location>
        <begin position="112"/>
        <end position="209"/>
    </location>
</feature>
<dbReference type="FunFam" id="2.60.40.2310:FF:000002">
    <property type="entry name" value="p69E protein-like"/>
    <property type="match status" value="1"/>
</dbReference>
<proteinExistence type="inferred from homology"/>
<dbReference type="GO" id="GO:0006508">
    <property type="term" value="P:proteolysis"/>
    <property type="evidence" value="ECO:0007669"/>
    <property type="project" value="InterPro"/>
</dbReference>
<organism evidence="6 7">
    <name type="scientific">Stephania japonica</name>
    <dbReference type="NCBI Taxonomy" id="461633"/>
    <lineage>
        <taxon>Eukaryota</taxon>
        <taxon>Viridiplantae</taxon>
        <taxon>Streptophyta</taxon>
        <taxon>Embryophyta</taxon>
        <taxon>Tracheophyta</taxon>
        <taxon>Spermatophyta</taxon>
        <taxon>Magnoliopsida</taxon>
        <taxon>Ranunculales</taxon>
        <taxon>Menispermaceae</taxon>
        <taxon>Menispermoideae</taxon>
        <taxon>Cissampelideae</taxon>
        <taxon>Stephania</taxon>
    </lineage>
</organism>
<dbReference type="Pfam" id="PF00082">
    <property type="entry name" value="Peptidase_S8"/>
    <property type="match status" value="1"/>
</dbReference>
<dbReference type="GO" id="GO:0004252">
    <property type="term" value="F:serine-type endopeptidase activity"/>
    <property type="evidence" value="ECO:0007669"/>
    <property type="project" value="InterPro"/>
</dbReference>
<feature type="domain" description="Peptidase S8/S53" evidence="4">
    <location>
        <begin position="1"/>
        <end position="58"/>
    </location>
</feature>
<protein>
    <submittedName>
        <fullName evidence="6">Uncharacterized protein</fullName>
    </submittedName>
</protein>
<evidence type="ECO:0000256" key="3">
    <source>
        <dbReference type="PROSITE-ProRule" id="PRU01240"/>
    </source>
</evidence>
<evidence type="ECO:0000256" key="2">
    <source>
        <dbReference type="ARBA" id="ARBA00022729"/>
    </source>
</evidence>
<comment type="similarity">
    <text evidence="1 3">Belongs to the peptidase S8 family.</text>
</comment>
<dbReference type="PANTHER" id="PTHR10795">
    <property type="entry name" value="PROPROTEIN CONVERTASE SUBTILISIN/KEXIN"/>
    <property type="match status" value="1"/>
</dbReference>
<dbReference type="InterPro" id="IPR045051">
    <property type="entry name" value="SBT"/>
</dbReference>